<organism evidence="2 3">
    <name type="scientific">Streptomyces albiaxialis</name>
    <dbReference type="NCBI Taxonomy" id="329523"/>
    <lineage>
        <taxon>Bacteria</taxon>
        <taxon>Bacillati</taxon>
        <taxon>Actinomycetota</taxon>
        <taxon>Actinomycetes</taxon>
        <taxon>Kitasatosporales</taxon>
        <taxon>Streptomycetaceae</taxon>
        <taxon>Streptomyces</taxon>
    </lineage>
</organism>
<keyword evidence="3" id="KW-1185">Reference proteome</keyword>
<accession>A0ABN2X6G2</accession>
<evidence type="ECO:0000313" key="3">
    <source>
        <dbReference type="Proteomes" id="UP001500016"/>
    </source>
</evidence>
<feature type="region of interest" description="Disordered" evidence="1">
    <location>
        <begin position="312"/>
        <end position="349"/>
    </location>
</feature>
<reference evidence="2 3" key="1">
    <citation type="journal article" date="2019" name="Int. J. Syst. Evol. Microbiol.">
        <title>The Global Catalogue of Microorganisms (GCM) 10K type strain sequencing project: providing services to taxonomists for standard genome sequencing and annotation.</title>
        <authorList>
            <consortium name="The Broad Institute Genomics Platform"/>
            <consortium name="The Broad Institute Genome Sequencing Center for Infectious Disease"/>
            <person name="Wu L."/>
            <person name="Ma J."/>
        </authorList>
    </citation>
    <scope>NUCLEOTIDE SEQUENCE [LARGE SCALE GENOMIC DNA]</scope>
    <source>
        <strain evidence="2 3">JCM 15478</strain>
    </source>
</reference>
<feature type="compositionally biased region" description="Low complexity" evidence="1">
    <location>
        <begin position="477"/>
        <end position="488"/>
    </location>
</feature>
<comment type="caution">
    <text evidence="2">The sequence shown here is derived from an EMBL/GenBank/DDBJ whole genome shotgun (WGS) entry which is preliminary data.</text>
</comment>
<dbReference type="EMBL" id="BAAAPE010000039">
    <property type="protein sequence ID" value="GAA2105615.1"/>
    <property type="molecule type" value="Genomic_DNA"/>
</dbReference>
<dbReference type="RefSeq" id="WP_344535925.1">
    <property type="nucleotide sequence ID" value="NZ_BAAAPE010000039.1"/>
</dbReference>
<proteinExistence type="predicted"/>
<gene>
    <name evidence="2" type="ORF">GCM10009801_81790</name>
</gene>
<evidence type="ECO:0000313" key="2">
    <source>
        <dbReference type="EMBL" id="GAA2105615.1"/>
    </source>
</evidence>
<feature type="region of interest" description="Disordered" evidence="1">
    <location>
        <begin position="196"/>
        <end position="225"/>
    </location>
</feature>
<feature type="compositionally biased region" description="Low complexity" evidence="1">
    <location>
        <begin position="451"/>
        <end position="469"/>
    </location>
</feature>
<dbReference type="Proteomes" id="UP001500016">
    <property type="component" value="Unassembled WGS sequence"/>
</dbReference>
<sequence length="495" mass="52930">MEQAAGQTAQTAVMSVRFLVTIAMAVSERQTKGNPERAAQVERLRQLDQPSGDAAQRYAGMVREQFRDPNLRDALLNSEQWPQIANDLRTLEAAGIDVRAFLGDAGRIAERIAATIAPQPTPEQMVREHLGDRLADTLVNSERWPQIADEMRQMQAAGIDMPQMLAAAAEPGAKVEATMNEAWKQHAARVEKLEKETAPVPVRGTPPATNESRRGRRGSGGRGDRMATLAEMGLSTQENQKYIRMLRENIKDRHTAEVLVVSNKWPQVAASMRDLENRKIDPGPRLARLPQVVASQAARGGRVSLADAAQEALRHPAPTSRVTGTAARQPVGSYTPKAPALSKGEVNGAVRESRVKGTAAPAADGGMAVTPEQLRTAAHHVAGMKDGVNAETLSRGLGVDQPQANALVSELSKRDVIGRYDLSTDRYQAQVSSTTAADLLVNGKEVTASQANKAAAADVARATSNTAEAPKAKDKGPAAAPTTPATPAQTHGRTR</sequence>
<name>A0ABN2X6G2_9ACTN</name>
<feature type="region of interest" description="Disordered" evidence="1">
    <location>
        <begin position="451"/>
        <end position="495"/>
    </location>
</feature>
<evidence type="ECO:0000256" key="1">
    <source>
        <dbReference type="SAM" id="MobiDB-lite"/>
    </source>
</evidence>
<protein>
    <submittedName>
        <fullName evidence="2">Uncharacterized protein</fullName>
    </submittedName>
</protein>